<evidence type="ECO:0000313" key="2">
    <source>
        <dbReference type="WBParaSite" id="nRc.2.0.1.t16346-RA"/>
    </source>
</evidence>
<dbReference type="Proteomes" id="UP000887565">
    <property type="component" value="Unplaced"/>
</dbReference>
<accession>A0A915IRA6</accession>
<name>A0A915IRA6_ROMCU</name>
<reference evidence="2" key="1">
    <citation type="submission" date="2022-11" db="UniProtKB">
        <authorList>
            <consortium name="WormBaseParasite"/>
        </authorList>
    </citation>
    <scope>IDENTIFICATION</scope>
</reference>
<protein>
    <submittedName>
        <fullName evidence="2">Uncharacterized protein</fullName>
    </submittedName>
</protein>
<organism evidence="1 2">
    <name type="scientific">Romanomermis culicivorax</name>
    <name type="common">Nematode worm</name>
    <dbReference type="NCBI Taxonomy" id="13658"/>
    <lineage>
        <taxon>Eukaryota</taxon>
        <taxon>Metazoa</taxon>
        <taxon>Ecdysozoa</taxon>
        <taxon>Nematoda</taxon>
        <taxon>Enoplea</taxon>
        <taxon>Dorylaimia</taxon>
        <taxon>Mermithida</taxon>
        <taxon>Mermithoidea</taxon>
        <taxon>Mermithidae</taxon>
        <taxon>Romanomermis</taxon>
    </lineage>
</organism>
<sequence length="82" mass="9365">MGRFGAAISALNIAQQIKILTRNILGVAGKCVLLVEQPYTFFVPNIFRGIENVHQWIAETTNRAERSSWHNRIEYSTKSKLF</sequence>
<proteinExistence type="predicted"/>
<keyword evidence="1" id="KW-1185">Reference proteome</keyword>
<evidence type="ECO:0000313" key="1">
    <source>
        <dbReference type="Proteomes" id="UP000887565"/>
    </source>
</evidence>
<dbReference type="WBParaSite" id="nRc.2.0.1.t16346-RA">
    <property type="protein sequence ID" value="nRc.2.0.1.t16346-RA"/>
    <property type="gene ID" value="nRc.2.0.1.g16346"/>
</dbReference>
<dbReference type="AlphaFoldDB" id="A0A915IRA6"/>